<name>A0A1I4DHM4_9PROT</name>
<dbReference type="EMBL" id="FOSP01000021">
    <property type="protein sequence ID" value="SFK93098.1"/>
    <property type="molecule type" value="Genomic_DNA"/>
</dbReference>
<dbReference type="RefSeq" id="WP_090700795.1">
    <property type="nucleotide sequence ID" value="NZ_FOSP01000021.1"/>
</dbReference>
<sequence length="175" mass="18940">MEKSTLMDIVSNWVAAQTKPFTSRDVLESNDEIDDVTQVANIMNTLFNRGVIARRKIDGVRFSYIATSLATLDFEKTAIKTEKRVHADIAADSSSGIEDLWPAASKKQINTNPIAQAKNSETKPVKNEIKPVIQEAVQPDNKTSSGAVTLPAAFILKLEAPGGIVITITSERAGA</sequence>
<protein>
    <submittedName>
        <fullName evidence="1">Uncharacterized protein</fullName>
    </submittedName>
</protein>
<evidence type="ECO:0000313" key="2">
    <source>
        <dbReference type="Proteomes" id="UP000199533"/>
    </source>
</evidence>
<dbReference type="AlphaFoldDB" id="A0A1I4DHM4"/>
<reference evidence="2" key="1">
    <citation type="submission" date="2016-10" db="EMBL/GenBank/DDBJ databases">
        <authorList>
            <person name="Varghese N."/>
            <person name="Submissions S."/>
        </authorList>
    </citation>
    <scope>NUCLEOTIDE SEQUENCE [LARGE SCALE GENOMIC DNA]</scope>
    <source>
        <strain evidence="2">Nm69</strain>
    </source>
</reference>
<dbReference type="STRING" id="52441.SAMN05216302_102160"/>
<dbReference type="Proteomes" id="UP000199533">
    <property type="component" value="Unassembled WGS sequence"/>
</dbReference>
<accession>A0A1I4DHM4</accession>
<gene>
    <name evidence="1" type="ORF">SAMN05216302_102160</name>
</gene>
<proteinExistence type="predicted"/>
<organism evidence="1 2">
    <name type="scientific">Nitrosomonas aestuarii</name>
    <dbReference type="NCBI Taxonomy" id="52441"/>
    <lineage>
        <taxon>Bacteria</taxon>
        <taxon>Pseudomonadati</taxon>
        <taxon>Pseudomonadota</taxon>
        <taxon>Betaproteobacteria</taxon>
        <taxon>Nitrosomonadales</taxon>
        <taxon>Nitrosomonadaceae</taxon>
        <taxon>Nitrosomonas</taxon>
    </lineage>
</organism>
<evidence type="ECO:0000313" key="1">
    <source>
        <dbReference type="EMBL" id="SFK93098.1"/>
    </source>
</evidence>
<keyword evidence="2" id="KW-1185">Reference proteome</keyword>